<protein>
    <recommendedName>
        <fullName evidence="3">Cell division protein FtsL</fullName>
    </recommendedName>
</protein>
<dbReference type="EMBL" id="CP001055">
    <property type="protein sequence ID" value="ACC98805.1"/>
    <property type="molecule type" value="Genomic_DNA"/>
</dbReference>
<dbReference type="RefSeq" id="WP_012415420.1">
    <property type="nucleotide sequence ID" value="NC_010644.1"/>
</dbReference>
<dbReference type="STRING" id="445932.Emin_1255"/>
<name>B2KE59_ELUMP</name>
<accession>B2KE59</accession>
<dbReference type="HOGENOM" id="CLU_2522307_0_0_0"/>
<dbReference type="AlphaFoldDB" id="B2KE59"/>
<sequence length="84" mass="9781">MKTFFWLFAVAVFSLILAVERVEQRRLGIEVGKIEREVSLKESRNQYLKYRITVLSSPAVVTEKAEERLNMKITPVENIVILNK</sequence>
<reference evidence="1 2" key="1">
    <citation type="journal article" date="2009" name="Appl. Environ. Microbiol.">
        <title>Genomic analysis of 'Elusimicrobium minutum,' the first cultivated representative of the phylum 'Elusimicrobia' (formerly termite group 1).</title>
        <authorList>
            <person name="Herlemann D.P.R."/>
            <person name="Geissinger O."/>
            <person name="Ikeda-Ohtsubo W."/>
            <person name="Kunin V."/>
            <person name="Sun H."/>
            <person name="Lapidus A."/>
            <person name="Hugenholtz P."/>
            <person name="Brune A."/>
        </authorList>
    </citation>
    <scope>NUCLEOTIDE SEQUENCE [LARGE SCALE GENOMIC DNA]</scope>
    <source>
        <strain evidence="1 2">Pei191</strain>
    </source>
</reference>
<organism evidence="1 2">
    <name type="scientific">Elusimicrobium minutum (strain Pei191)</name>
    <dbReference type="NCBI Taxonomy" id="445932"/>
    <lineage>
        <taxon>Bacteria</taxon>
        <taxon>Pseudomonadati</taxon>
        <taxon>Elusimicrobiota</taxon>
        <taxon>Elusimicrobia</taxon>
        <taxon>Elusimicrobiales</taxon>
        <taxon>Elusimicrobiaceae</taxon>
        <taxon>Elusimicrobium</taxon>
    </lineage>
</organism>
<evidence type="ECO:0008006" key="3">
    <source>
        <dbReference type="Google" id="ProtNLM"/>
    </source>
</evidence>
<evidence type="ECO:0000313" key="2">
    <source>
        <dbReference type="Proteomes" id="UP000001029"/>
    </source>
</evidence>
<proteinExistence type="predicted"/>
<dbReference type="KEGG" id="emi:Emin_1255"/>
<gene>
    <name evidence="1" type="ordered locus">Emin_1255</name>
</gene>
<dbReference type="Proteomes" id="UP000001029">
    <property type="component" value="Chromosome"/>
</dbReference>
<evidence type="ECO:0000313" key="1">
    <source>
        <dbReference type="EMBL" id="ACC98805.1"/>
    </source>
</evidence>
<keyword evidence="2" id="KW-1185">Reference proteome</keyword>